<dbReference type="PANTHER" id="PTHR33692">
    <property type="entry name" value="RIBOSOME MATURATION FACTOR RIMM"/>
    <property type="match status" value="1"/>
</dbReference>
<comment type="domain">
    <text evidence="5">The PRC barrel domain binds ribosomal protein uS19.</text>
</comment>
<dbReference type="Pfam" id="PF01782">
    <property type="entry name" value="RimM"/>
    <property type="match status" value="1"/>
</dbReference>
<dbReference type="Pfam" id="PF24986">
    <property type="entry name" value="PRC_RimM"/>
    <property type="match status" value="1"/>
</dbReference>
<dbReference type="SUPFAM" id="SSF50346">
    <property type="entry name" value="PRC-barrel domain"/>
    <property type="match status" value="1"/>
</dbReference>
<evidence type="ECO:0000256" key="1">
    <source>
        <dbReference type="ARBA" id="ARBA00022490"/>
    </source>
</evidence>
<evidence type="ECO:0000256" key="4">
    <source>
        <dbReference type="ARBA" id="ARBA00023186"/>
    </source>
</evidence>
<dbReference type="GO" id="GO:0005840">
    <property type="term" value="C:ribosome"/>
    <property type="evidence" value="ECO:0007669"/>
    <property type="project" value="InterPro"/>
</dbReference>
<comment type="subcellular location">
    <subcellularLocation>
        <location evidence="5">Cytoplasm</location>
    </subcellularLocation>
</comment>
<evidence type="ECO:0000259" key="6">
    <source>
        <dbReference type="Pfam" id="PF01782"/>
    </source>
</evidence>
<dbReference type="Proteomes" id="UP000233387">
    <property type="component" value="Unassembled WGS sequence"/>
</dbReference>
<dbReference type="EMBL" id="NKXO01000018">
    <property type="protein sequence ID" value="PKQ69638.1"/>
    <property type="molecule type" value="Genomic_DNA"/>
</dbReference>
<protein>
    <recommendedName>
        <fullName evidence="5">Ribosome maturation factor RimM</fullName>
    </recommendedName>
</protein>
<evidence type="ECO:0000313" key="9">
    <source>
        <dbReference type="Proteomes" id="UP000233387"/>
    </source>
</evidence>
<evidence type="ECO:0000256" key="2">
    <source>
        <dbReference type="ARBA" id="ARBA00022517"/>
    </source>
</evidence>
<accession>A0A2N3IHB3</accession>
<keyword evidence="9" id="KW-1185">Reference proteome</keyword>
<comment type="caution">
    <text evidence="8">The sequence shown here is derived from an EMBL/GenBank/DDBJ whole genome shotgun (WGS) entry which is preliminary data.</text>
</comment>
<comment type="subunit">
    <text evidence="5">Binds ribosomal protein uS19.</text>
</comment>
<comment type="function">
    <text evidence="5">An accessory protein needed during the final step in the assembly of 30S ribosomal subunit, possibly for assembly of the head region. Essential for efficient processing of 16S rRNA. May be needed both before and after RbfA during the maturation of 16S rRNA. It has affinity for free ribosomal 30S subunits but not for 70S ribosomes.</text>
</comment>
<proteinExistence type="inferred from homology"/>
<dbReference type="HAMAP" id="MF_00014">
    <property type="entry name" value="Ribosome_mat_RimM"/>
    <property type="match status" value="1"/>
</dbReference>
<keyword evidence="1 5" id="KW-0963">Cytoplasm</keyword>
<dbReference type="NCBIfam" id="TIGR02273">
    <property type="entry name" value="16S_RimM"/>
    <property type="match status" value="1"/>
</dbReference>
<evidence type="ECO:0000313" key="8">
    <source>
        <dbReference type="EMBL" id="PKQ69638.1"/>
    </source>
</evidence>
<dbReference type="InterPro" id="IPR036976">
    <property type="entry name" value="RimM_N_sf"/>
</dbReference>
<dbReference type="GO" id="GO:0006364">
    <property type="term" value="P:rRNA processing"/>
    <property type="evidence" value="ECO:0007669"/>
    <property type="project" value="UniProtKB-UniRule"/>
</dbReference>
<evidence type="ECO:0000256" key="5">
    <source>
        <dbReference type="HAMAP-Rule" id="MF_00014"/>
    </source>
</evidence>
<dbReference type="SUPFAM" id="SSF50447">
    <property type="entry name" value="Translation proteins"/>
    <property type="match status" value="1"/>
</dbReference>
<dbReference type="InterPro" id="IPR011033">
    <property type="entry name" value="PRC_barrel-like_sf"/>
</dbReference>
<dbReference type="GO" id="GO:0005737">
    <property type="term" value="C:cytoplasm"/>
    <property type="evidence" value="ECO:0007669"/>
    <property type="project" value="UniProtKB-SubCell"/>
</dbReference>
<dbReference type="InterPro" id="IPR009000">
    <property type="entry name" value="Transl_B-barrel_sf"/>
</dbReference>
<dbReference type="InterPro" id="IPR056792">
    <property type="entry name" value="PRC_RimM"/>
</dbReference>
<dbReference type="OrthoDB" id="9810331at2"/>
<dbReference type="PANTHER" id="PTHR33692:SF1">
    <property type="entry name" value="RIBOSOME MATURATION FACTOR RIMM"/>
    <property type="match status" value="1"/>
</dbReference>
<dbReference type="GO" id="GO:0043022">
    <property type="term" value="F:ribosome binding"/>
    <property type="evidence" value="ECO:0007669"/>
    <property type="project" value="InterPro"/>
</dbReference>
<keyword evidence="3 5" id="KW-0698">rRNA processing</keyword>
<sequence>MSDLRQDDCFELGKILKTHALYGELSIFLDVDYPEDYQTLQEVWVEIEGKLQKFEVEGIRLLPNKPQTALLKLKNIDSIEQAQEIIGYKLFLPLSFLPELGEKQFYFHEIIGFWVVDKNLGDLAEVKDVYTTTQTALIVILYKGKEILIPINDEVILQVDRKEKKLHVALPEGLLDVYLQD</sequence>
<feature type="domain" description="Ribosome maturation factor RimM PRC barrel" evidence="7">
    <location>
        <begin position="108"/>
        <end position="174"/>
    </location>
</feature>
<evidence type="ECO:0000256" key="3">
    <source>
        <dbReference type="ARBA" id="ARBA00022552"/>
    </source>
</evidence>
<dbReference type="RefSeq" id="WP_101358578.1">
    <property type="nucleotide sequence ID" value="NZ_NKXO01000018.1"/>
</dbReference>
<keyword evidence="2 5" id="KW-0690">Ribosome biogenesis</keyword>
<dbReference type="Gene3D" id="2.30.30.240">
    <property type="entry name" value="PRC-barrel domain"/>
    <property type="match status" value="1"/>
</dbReference>
<reference evidence="8 9" key="1">
    <citation type="submission" date="2017-06" db="EMBL/GenBank/DDBJ databases">
        <title>Raineya orbicola gen. nov., sp. nov. a slightly thermophilic bacterium of the phylum Bacteroidetes and the description of Raineyaceae fam. nov.</title>
        <authorList>
            <person name="Albuquerque L."/>
            <person name="Polonia A.R.M."/>
            <person name="Barroso C."/>
            <person name="Froufe H.J.C."/>
            <person name="Lage O."/>
            <person name="Lobo-Da-Cunha A."/>
            <person name="Egas C."/>
            <person name="Da Costa M.S."/>
        </authorList>
    </citation>
    <scope>NUCLEOTIDE SEQUENCE [LARGE SCALE GENOMIC DNA]</scope>
    <source>
        <strain evidence="8 9">SPSPC-11</strain>
    </source>
</reference>
<dbReference type="GO" id="GO:0042274">
    <property type="term" value="P:ribosomal small subunit biogenesis"/>
    <property type="evidence" value="ECO:0007669"/>
    <property type="project" value="UniProtKB-UniRule"/>
</dbReference>
<dbReference type="AlphaFoldDB" id="A0A2N3IHB3"/>
<name>A0A2N3IHB3_9BACT</name>
<organism evidence="8 9">
    <name type="scientific">Raineya orbicola</name>
    <dbReference type="NCBI Taxonomy" id="2016530"/>
    <lineage>
        <taxon>Bacteria</taxon>
        <taxon>Pseudomonadati</taxon>
        <taxon>Bacteroidota</taxon>
        <taxon>Cytophagia</taxon>
        <taxon>Cytophagales</taxon>
        <taxon>Raineyaceae</taxon>
        <taxon>Raineya</taxon>
    </lineage>
</organism>
<dbReference type="Gene3D" id="2.40.30.60">
    <property type="entry name" value="RimM"/>
    <property type="match status" value="1"/>
</dbReference>
<keyword evidence="4 5" id="KW-0143">Chaperone</keyword>
<evidence type="ECO:0000259" key="7">
    <source>
        <dbReference type="Pfam" id="PF24986"/>
    </source>
</evidence>
<dbReference type="InterPro" id="IPR011961">
    <property type="entry name" value="RimM"/>
</dbReference>
<dbReference type="InterPro" id="IPR002676">
    <property type="entry name" value="RimM_N"/>
</dbReference>
<feature type="domain" description="RimM N-terminal" evidence="6">
    <location>
        <begin position="12"/>
        <end position="93"/>
    </location>
</feature>
<comment type="similarity">
    <text evidence="5">Belongs to the RimM family.</text>
</comment>
<gene>
    <name evidence="5" type="primary">rimM</name>
    <name evidence="8" type="ORF">Rain11_1310</name>
</gene>